<dbReference type="Gene3D" id="3.30.200.20">
    <property type="entry name" value="Phosphorylase Kinase, domain 1"/>
    <property type="match status" value="1"/>
</dbReference>
<evidence type="ECO:0000313" key="2">
    <source>
        <dbReference type="EMBL" id="GIQ62187.1"/>
    </source>
</evidence>
<accession>A0ABQ4N1Y2</accession>
<evidence type="ECO:0000313" key="3">
    <source>
        <dbReference type="Proteomes" id="UP000680304"/>
    </source>
</evidence>
<dbReference type="EMBL" id="BOVJ01000023">
    <property type="protein sequence ID" value="GIQ62187.1"/>
    <property type="molecule type" value="Genomic_DNA"/>
</dbReference>
<dbReference type="RefSeq" id="WP_213527517.1">
    <property type="nucleotide sequence ID" value="NZ_BOVJ01000023.1"/>
</dbReference>
<evidence type="ECO:0000259" key="1">
    <source>
        <dbReference type="Pfam" id="PF01636"/>
    </source>
</evidence>
<dbReference type="SUPFAM" id="SSF56112">
    <property type="entry name" value="Protein kinase-like (PK-like)"/>
    <property type="match status" value="1"/>
</dbReference>
<dbReference type="Gene3D" id="3.90.1200.10">
    <property type="match status" value="1"/>
</dbReference>
<dbReference type="Pfam" id="PF01636">
    <property type="entry name" value="APH"/>
    <property type="match status" value="1"/>
</dbReference>
<dbReference type="InterPro" id="IPR011009">
    <property type="entry name" value="Kinase-like_dom_sf"/>
</dbReference>
<organism evidence="2 3">
    <name type="scientific">Paenibacillus cisolokensis</name>
    <dbReference type="NCBI Taxonomy" id="1658519"/>
    <lineage>
        <taxon>Bacteria</taxon>
        <taxon>Bacillati</taxon>
        <taxon>Bacillota</taxon>
        <taxon>Bacilli</taxon>
        <taxon>Bacillales</taxon>
        <taxon>Paenibacillaceae</taxon>
        <taxon>Paenibacillus</taxon>
    </lineage>
</organism>
<gene>
    <name evidence="2" type="ORF">PACILC2_07550</name>
</gene>
<protein>
    <recommendedName>
        <fullName evidence="1">Aminoglycoside phosphotransferase domain-containing protein</fullName>
    </recommendedName>
</protein>
<keyword evidence="3" id="KW-1185">Reference proteome</keyword>
<dbReference type="Proteomes" id="UP000680304">
    <property type="component" value="Unassembled WGS sequence"/>
</dbReference>
<proteinExistence type="predicted"/>
<comment type="caution">
    <text evidence="2">The sequence shown here is derived from an EMBL/GenBank/DDBJ whole genome shotgun (WGS) entry which is preliminary data.</text>
</comment>
<reference evidence="2 3" key="1">
    <citation type="submission" date="2021-04" db="EMBL/GenBank/DDBJ databases">
        <title>Draft genome sequence of Paenibacillus cisolokensis, LC2-13A.</title>
        <authorList>
            <person name="Uke A."/>
            <person name="Chhe C."/>
            <person name="Baramee S."/>
            <person name="Kosugi A."/>
        </authorList>
    </citation>
    <scope>NUCLEOTIDE SEQUENCE [LARGE SCALE GENOMIC DNA]</scope>
    <source>
        <strain evidence="2 3">LC2-13A</strain>
    </source>
</reference>
<feature type="domain" description="Aminoglycoside phosphotransferase" evidence="1">
    <location>
        <begin position="25"/>
        <end position="275"/>
    </location>
</feature>
<dbReference type="InterPro" id="IPR002575">
    <property type="entry name" value="Aminoglycoside_PTrfase"/>
</dbReference>
<sequence length="331" mass="37314">MSRDLLQEIADVMRAEWNIAIAGSRPIRRGYMNEKWMLQTNAGPLFVKSYHPERYRKHQETVWREIGQALRLQAAFRQAGGACPALLEAGGQRLLHRTASGRMFVVMTGCPGRMVPAGKATPEQMRSLGAAAAFMHAVWNDGNLAAAAEERPAQPLWTVDLPGLMKKWEQRQEEAAGAPAATLQALQLQRSIIGRLVPGEWADECPGWTHLDLWADNLLFESDKLAAIVDFDRVRYSHPMLDLGRAVLSLTLDRGAFRREAAAALAEGYRQIRPLAKGRLLHAVRHAWLVESFWWIRPGMDRFSTAPHRFAREMLWTAGQWDELEHVLGNI</sequence>
<name>A0ABQ4N1Y2_9BACL</name>